<name>A0A9P5ZWI9_PLEER</name>
<protein>
    <submittedName>
        <fullName evidence="2">Uncharacterized protein</fullName>
    </submittedName>
</protein>
<gene>
    <name evidence="2" type="ORF">BDN71DRAFT_1508056</name>
</gene>
<organism evidence="2 3">
    <name type="scientific">Pleurotus eryngii</name>
    <name type="common">Boletus of the steppes</name>
    <dbReference type="NCBI Taxonomy" id="5323"/>
    <lineage>
        <taxon>Eukaryota</taxon>
        <taxon>Fungi</taxon>
        <taxon>Dikarya</taxon>
        <taxon>Basidiomycota</taxon>
        <taxon>Agaricomycotina</taxon>
        <taxon>Agaricomycetes</taxon>
        <taxon>Agaricomycetidae</taxon>
        <taxon>Agaricales</taxon>
        <taxon>Pleurotineae</taxon>
        <taxon>Pleurotaceae</taxon>
        <taxon>Pleurotus</taxon>
    </lineage>
</organism>
<evidence type="ECO:0000313" key="2">
    <source>
        <dbReference type="EMBL" id="KAF9493995.1"/>
    </source>
</evidence>
<accession>A0A9P5ZWI9</accession>
<evidence type="ECO:0000313" key="3">
    <source>
        <dbReference type="Proteomes" id="UP000807025"/>
    </source>
</evidence>
<proteinExistence type="predicted"/>
<comment type="caution">
    <text evidence="2">The sequence shown here is derived from an EMBL/GenBank/DDBJ whole genome shotgun (WGS) entry which is preliminary data.</text>
</comment>
<feature type="compositionally biased region" description="Low complexity" evidence="1">
    <location>
        <begin position="311"/>
        <end position="326"/>
    </location>
</feature>
<dbReference type="EMBL" id="MU154578">
    <property type="protein sequence ID" value="KAF9493995.1"/>
    <property type="molecule type" value="Genomic_DNA"/>
</dbReference>
<sequence length="609" mass="66019">MAPQDKVTAGQKYYLRGLVDMYLETKKHGGWTKFWASTFKSWFKLWPELEDMTILDKAERNAALASAILARQRSIKNWFRNHVVCKAPMTIKVPVAKVPKAKHGPQLLELYSAEYYDTHVTANIAAAAEGKLAKATTEGEGKSLSVIHAEVKKAFKEESVELQAEFAAKHCQVLQDRAAKKKAELNAPPAPPTPTSYEVGIVLISIQFNTFMREVELSGWSFVLLCRGLDPRGVGHISTTVLHYRSNLVGLSHLQYDPNFMAHHVLAFANFLTTCDTPEDCSSQALTPASTKIAAKVSPLPATPCSPSVMNESNENPGSSSPSTIASSSIASNVSLVSAPPVPNATINNAQQCTAPAATFEAQALLLPSHASRDALLMDQVATATARAEQAMEFDWDSVDLSSLPNFNMPNFNTNGGVMSSVYPSLSEELTTPLSDLVLPTPSFLQSQHLLANTPYSFSVENPSLVLPSLSVTLIPQRNAAVAPAVLPPLVQQAEAVHDPAVLPLVQLAQQENADLPPAMLPPLAQQVGPALPTINLGLPPPAVLALLNAETRNRKQSQIDGLDESVIMDTKRIHKSQKRTEVEAITQKLPKGKESQYTVVFVEYTNKS</sequence>
<dbReference type="Proteomes" id="UP000807025">
    <property type="component" value="Unassembled WGS sequence"/>
</dbReference>
<keyword evidence="3" id="KW-1185">Reference proteome</keyword>
<evidence type="ECO:0000256" key="1">
    <source>
        <dbReference type="SAM" id="MobiDB-lite"/>
    </source>
</evidence>
<feature type="region of interest" description="Disordered" evidence="1">
    <location>
        <begin position="304"/>
        <end position="326"/>
    </location>
</feature>
<dbReference type="AlphaFoldDB" id="A0A9P5ZWI9"/>
<reference evidence="2" key="1">
    <citation type="submission" date="2020-11" db="EMBL/GenBank/DDBJ databases">
        <authorList>
            <consortium name="DOE Joint Genome Institute"/>
            <person name="Ahrendt S."/>
            <person name="Riley R."/>
            <person name="Andreopoulos W."/>
            <person name="Labutti K."/>
            <person name="Pangilinan J."/>
            <person name="Ruiz-Duenas F.J."/>
            <person name="Barrasa J.M."/>
            <person name="Sanchez-Garcia M."/>
            <person name="Camarero S."/>
            <person name="Miyauchi S."/>
            <person name="Serrano A."/>
            <person name="Linde D."/>
            <person name="Babiker R."/>
            <person name="Drula E."/>
            <person name="Ayuso-Fernandez I."/>
            <person name="Pacheco R."/>
            <person name="Padilla G."/>
            <person name="Ferreira P."/>
            <person name="Barriuso J."/>
            <person name="Kellner H."/>
            <person name="Castanera R."/>
            <person name="Alfaro M."/>
            <person name="Ramirez L."/>
            <person name="Pisabarro A.G."/>
            <person name="Kuo A."/>
            <person name="Tritt A."/>
            <person name="Lipzen A."/>
            <person name="He G."/>
            <person name="Yan M."/>
            <person name="Ng V."/>
            <person name="Cullen D."/>
            <person name="Martin F."/>
            <person name="Rosso M.-N."/>
            <person name="Henrissat B."/>
            <person name="Hibbett D."/>
            <person name="Martinez A.T."/>
            <person name="Grigoriev I.V."/>
        </authorList>
    </citation>
    <scope>NUCLEOTIDE SEQUENCE</scope>
    <source>
        <strain evidence="2">ATCC 90797</strain>
    </source>
</reference>